<dbReference type="InterPro" id="IPR000719">
    <property type="entry name" value="Prot_kinase_dom"/>
</dbReference>
<gene>
    <name evidence="10" type="primary">LOC103647077</name>
</gene>
<dbReference type="GeneID" id="103647077"/>
<feature type="chain" id="PRO_5032968837" description="Protein kinase domain-containing protein" evidence="8">
    <location>
        <begin position="34"/>
        <end position="787"/>
    </location>
</feature>
<dbReference type="InterPro" id="IPR011009">
    <property type="entry name" value="Kinase-like_dom_sf"/>
</dbReference>
<keyword evidence="2 5" id="KW-0547">Nucleotide-binding</keyword>
<evidence type="ECO:0000256" key="6">
    <source>
        <dbReference type="SAM" id="MobiDB-lite"/>
    </source>
</evidence>
<keyword evidence="11" id="KW-1185">Reference proteome</keyword>
<organism evidence="10 11">
    <name type="scientific">Zea mays</name>
    <name type="common">Maize</name>
    <dbReference type="NCBI Taxonomy" id="4577"/>
    <lineage>
        <taxon>Eukaryota</taxon>
        <taxon>Viridiplantae</taxon>
        <taxon>Streptophyta</taxon>
        <taxon>Embryophyta</taxon>
        <taxon>Tracheophyta</taxon>
        <taxon>Spermatophyta</taxon>
        <taxon>Magnoliopsida</taxon>
        <taxon>Liliopsida</taxon>
        <taxon>Poales</taxon>
        <taxon>Poaceae</taxon>
        <taxon>PACMAD clade</taxon>
        <taxon>Panicoideae</taxon>
        <taxon>Andropogonodae</taxon>
        <taxon>Andropogoneae</taxon>
        <taxon>Tripsacinae</taxon>
        <taxon>Zea</taxon>
    </lineage>
</organism>
<evidence type="ECO:0000256" key="4">
    <source>
        <dbReference type="ARBA" id="ARBA00022840"/>
    </source>
</evidence>
<dbReference type="InterPro" id="IPR008271">
    <property type="entry name" value="Ser/Thr_kinase_AS"/>
</dbReference>
<sequence length="787" mass="85499">MCVVPCSSSSSTILLLLLICSLVLLCCSGSGSGDLHNYFEPYTLGSLFNETDGHLFHVNPNTTIGNVSAGGLQGSHTTNDLPFNLSDKGWFFLPQPIFLWKYTYRDDGVSFHEASFDITFTISGIYQPKSSLVFAIQPSLDDDVGYIKYPIPMSPPQIGTSASHTSPVSGTGGSHVSAQASVVYGTILDPRNASLVQIDIVESPGSSSTTGSRYSVWVGYDHVEHSISVAVDSTHGTPSTATANGVLRLSSIMPQFASLGFYSTMGQLQLLGDWSLTAERLPYSYYYPSSSNSTSTSTGNNGKTIILSSVLGSAAAVAITATVAYVYFNSKYRKWKKEQDKLAKTMQRLPGVPTQVDYADIRKATKNFHDTTKLGKGGFGAVYRCTLPAASLRTGRGMEVAVKKFMRDVEDQRYDDFLAEVSIINRLRHKNIVPLVGWSYNKGEPLLIYEYMTNGSLDQHLFRRGSTGQQQEDDTSVSQWHTRYGIARDIATGLHYVHHEHEPMVLHRDIKASNIMLDSTFRARLGDFGIACTVAVNRSSVTGVAGTFGYIGPDYAMRHKATRQTDIYAFGVLILEIVTGRKNGDVVPDDDHITDWVWRLHREGKLLEAAHGVLTAEDDHRELGLGLDDDVVDEAERLLLLGLACTNPNPSDRPSMVEVVQVLTKSAPPPDVPLERPPFVWPPVDWRSRNSVYSTAVSCWDGSSAASTDTASAGIWNGGDTSTSGHHVTIDRQSDRRPEAPSSTSGHSRAHAPDHCRATLSTARVPSIPASSVLPATSTPSTSSAPS</sequence>
<dbReference type="PROSITE" id="PS00107">
    <property type="entry name" value="PROTEIN_KINASE_ATP"/>
    <property type="match status" value="1"/>
</dbReference>
<evidence type="ECO:0000313" key="10">
    <source>
        <dbReference type="EnsemblPlants" id="Zm00001eb092630_P001"/>
    </source>
</evidence>
<feature type="signal peptide" evidence="8">
    <location>
        <begin position="1"/>
        <end position="33"/>
    </location>
</feature>
<dbReference type="InParanoid" id="A0A804MK81"/>
<dbReference type="OrthoDB" id="647865at2759"/>
<keyword evidence="7" id="KW-0472">Membrane</keyword>
<evidence type="ECO:0000313" key="11">
    <source>
        <dbReference type="Proteomes" id="UP000007305"/>
    </source>
</evidence>
<dbReference type="GO" id="GO:0005524">
    <property type="term" value="F:ATP binding"/>
    <property type="evidence" value="ECO:0007669"/>
    <property type="project" value="UniProtKB-UniRule"/>
</dbReference>
<dbReference type="KEGG" id="zma:103647077"/>
<reference evidence="10" key="2">
    <citation type="submission" date="2019-07" db="EMBL/GenBank/DDBJ databases">
        <authorList>
            <person name="Seetharam A."/>
            <person name="Woodhouse M."/>
            <person name="Cannon E."/>
        </authorList>
    </citation>
    <scope>NUCLEOTIDE SEQUENCE [LARGE SCALE GENOMIC DNA]</scope>
    <source>
        <strain evidence="10">cv. B73</strain>
    </source>
</reference>
<evidence type="ECO:0000256" key="7">
    <source>
        <dbReference type="SAM" id="Phobius"/>
    </source>
</evidence>
<feature type="compositionally biased region" description="Low complexity" evidence="6">
    <location>
        <begin position="769"/>
        <end position="787"/>
    </location>
</feature>
<dbReference type="Gramene" id="Zm00001eb092630_T001">
    <property type="protein sequence ID" value="Zm00001eb092630_P001"/>
    <property type="gene ID" value="Zm00001eb092630"/>
</dbReference>
<dbReference type="InterPro" id="IPR050528">
    <property type="entry name" value="L-type_Lectin-RKs"/>
</dbReference>
<keyword evidence="1" id="KW-0808">Transferase</keyword>
<evidence type="ECO:0000256" key="1">
    <source>
        <dbReference type="ARBA" id="ARBA00022679"/>
    </source>
</evidence>
<dbReference type="RefSeq" id="XP_008669859.2">
    <property type="nucleotide sequence ID" value="XM_008671637.3"/>
</dbReference>
<proteinExistence type="predicted"/>
<keyword evidence="3" id="KW-0418">Kinase</keyword>
<keyword evidence="8" id="KW-0732">Signal</keyword>
<accession>A0A804MK81</accession>
<keyword evidence="7" id="KW-1133">Transmembrane helix</keyword>
<dbReference type="FunCoup" id="A0A804MK81">
    <property type="interactions" value="167"/>
</dbReference>
<dbReference type="PANTHER" id="PTHR27007">
    <property type="match status" value="1"/>
</dbReference>
<dbReference type="PROSITE" id="PS00108">
    <property type="entry name" value="PROTEIN_KINASE_ST"/>
    <property type="match status" value="1"/>
</dbReference>
<dbReference type="SUPFAM" id="SSF56112">
    <property type="entry name" value="Protein kinase-like (PK-like)"/>
    <property type="match status" value="1"/>
</dbReference>
<keyword evidence="7" id="KW-0812">Transmembrane</keyword>
<dbReference type="InterPro" id="IPR013320">
    <property type="entry name" value="ConA-like_dom_sf"/>
</dbReference>
<evidence type="ECO:0000256" key="5">
    <source>
        <dbReference type="PROSITE-ProRule" id="PRU10141"/>
    </source>
</evidence>
<dbReference type="GO" id="GO:0004672">
    <property type="term" value="F:protein kinase activity"/>
    <property type="evidence" value="ECO:0007669"/>
    <property type="project" value="InterPro"/>
</dbReference>
<feature type="binding site" evidence="5">
    <location>
        <position position="404"/>
    </location>
    <ligand>
        <name>ATP</name>
        <dbReference type="ChEBI" id="CHEBI:30616"/>
    </ligand>
</feature>
<feature type="compositionally biased region" description="Basic and acidic residues" evidence="6">
    <location>
        <begin position="728"/>
        <end position="739"/>
    </location>
</feature>
<name>A0A804MK81_MAIZE</name>
<dbReference type="Gene3D" id="2.60.120.200">
    <property type="match status" value="1"/>
</dbReference>
<dbReference type="SMART" id="SM00220">
    <property type="entry name" value="S_TKc"/>
    <property type="match status" value="1"/>
</dbReference>
<feature type="transmembrane region" description="Helical" evidence="7">
    <location>
        <begin position="305"/>
        <end position="328"/>
    </location>
</feature>
<evidence type="ECO:0000256" key="2">
    <source>
        <dbReference type="ARBA" id="ARBA00022741"/>
    </source>
</evidence>
<protein>
    <recommendedName>
        <fullName evidence="9">Protein kinase domain-containing protein</fullName>
    </recommendedName>
</protein>
<feature type="region of interest" description="Disordered" evidence="6">
    <location>
        <begin position="716"/>
        <end position="787"/>
    </location>
</feature>
<dbReference type="Proteomes" id="UP000007305">
    <property type="component" value="Chromosome 2"/>
</dbReference>
<keyword evidence="4 5" id="KW-0067">ATP-binding</keyword>
<dbReference type="PROSITE" id="PS50011">
    <property type="entry name" value="PROTEIN_KINASE_DOM"/>
    <property type="match status" value="1"/>
</dbReference>
<dbReference type="FunFam" id="1.10.510.10:FF:000444">
    <property type="entry name" value="probable L-type lectin-domain containing receptor kinase S.5"/>
    <property type="match status" value="1"/>
</dbReference>
<feature type="domain" description="Protein kinase" evidence="9">
    <location>
        <begin position="368"/>
        <end position="680"/>
    </location>
</feature>
<dbReference type="Gene3D" id="3.30.200.20">
    <property type="entry name" value="Phosphorylase Kinase, domain 1"/>
    <property type="match status" value="1"/>
</dbReference>
<dbReference type="GO" id="GO:0005886">
    <property type="term" value="C:plasma membrane"/>
    <property type="evidence" value="ECO:0000318"/>
    <property type="project" value="GO_Central"/>
</dbReference>
<evidence type="ECO:0000259" key="9">
    <source>
        <dbReference type="PROSITE" id="PS50011"/>
    </source>
</evidence>
<reference evidence="11" key="1">
    <citation type="submission" date="2015-12" db="EMBL/GenBank/DDBJ databases">
        <title>Update maize B73 reference genome by single molecule sequencing technologies.</title>
        <authorList>
            <consortium name="Maize Genome Sequencing Project"/>
            <person name="Ware D."/>
        </authorList>
    </citation>
    <scope>NUCLEOTIDE SEQUENCE [LARGE SCALE GENOMIC DNA]</scope>
    <source>
        <strain evidence="11">cv. B73</strain>
    </source>
</reference>
<dbReference type="AlphaFoldDB" id="A0A804MK81"/>
<dbReference type="SUPFAM" id="SSF49899">
    <property type="entry name" value="Concanavalin A-like lectins/glucanases"/>
    <property type="match status" value="1"/>
</dbReference>
<dbReference type="FunFam" id="3.30.200.20:FF:001211">
    <property type="entry name" value="OSJNBa0027H06.10-like protein"/>
    <property type="match status" value="1"/>
</dbReference>
<dbReference type="Pfam" id="PF00069">
    <property type="entry name" value="Pkinase"/>
    <property type="match status" value="1"/>
</dbReference>
<dbReference type="InterPro" id="IPR017441">
    <property type="entry name" value="Protein_kinase_ATP_BS"/>
</dbReference>
<dbReference type="EnsemblPlants" id="Zm00001eb092630_T001">
    <property type="protein sequence ID" value="Zm00001eb092630_P001"/>
    <property type="gene ID" value="Zm00001eb092630"/>
</dbReference>
<reference evidence="10" key="3">
    <citation type="submission" date="2021-05" db="UniProtKB">
        <authorList>
            <consortium name="EnsemblPlants"/>
        </authorList>
    </citation>
    <scope>IDENTIFICATION</scope>
    <source>
        <strain evidence="10">cv. B73</strain>
    </source>
</reference>
<evidence type="ECO:0000256" key="3">
    <source>
        <dbReference type="ARBA" id="ARBA00022777"/>
    </source>
</evidence>
<dbReference type="Gene3D" id="1.10.510.10">
    <property type="entry name" value="Transferase(Phosphotransferase) domain 1"/>
    <property type="match status" value="1"/>
</dbReference>
<evidence type="ECO:0000256" key="8">
    <source>
        <dbReference type="SAM" id="SignalP"/>
    </source>
</evidence>